<dbReference type="InterPro" id="IPR011993">
    <property type="entry name" value="PH-like_dom_sf"/>
</dbReference>
<dbReference type="GO" id="GO:0005829">
    <property type="term" value="C:cytosol"/>
    <property type="evidence" value="ECO:0007669"/>
    <property type="project" value="TreeGrafter"/>
</dbReference>
<evidence type="ECO:0000256" key="2">
    <source>
        <dbReference type="ARBA" id="ARBA00004496"/>
    </source>
</evidence>
<sequence length="262" mass="29858">MTLAIIDSIPEGSSADNYLKLDNVHIQSEPKCSDFPKVEGTLILDNRHLIFFDEKARKGVMINYESIIIHAKSKKLRVDSQDDELDTNKKDVEAKQVFRELGDCVYCHLDFFAGDDLEGEDKQTKDLENEDDLVNASDSDNEDAHSTEIFIYPSSVEEVDQIYFALSDAISSCPEQNPNEEEFKGFDGFEGYEEFEEPNKRSRHSESESEQKDADTAVVPLSTLDQNENALYYSKEDFDKLTPEGKVFALQIIIQIIYLQII</sequence>
<comment type="subcellular location">
    <subcellularLocation>
        <location evidence="2">Cytoplasm</location>
    </subcellularLocation>
    <subcellularLocation>
        <location evidence="1">Nucleus</location>
    </subcellularLocation>
</comment>
<dbReference type="PANTHER" id="PTHR21399">
    <property type="entry name" value="CHLORIDE CONDUCTANCE REGULATORY PROTEIN ICLN"/>
    <property type="match status" value="1"/>
</dbReference>
<dbReference type="Pfam" id="PF03517">
    <property type="entry name" value="Voldacs"/>
    <property type="match status" value="1"/>
</dbReference>
<dbReference type="GO" id="GO:0034715">
    <property type="term" value="C:pICln-Sm protein complex"/>
    <property type="evidence" value="ECO:0007669"/>
    <property type="project" value="TreeGrafter"/>
</dbReference>
<dbReference type="InterPro" id="IPR039924">
    <property type="entry name" value="ICln/Lot5/Saf5"/>
</dbReference>
<evidence type="ECO:0000313" key="6">
    <source>
        <dbReference type="EMBL" id="OMJ22916.1"/>
    </source>
</evidence>
<evidence type="ECO:0000256" key="4">
    <source>
        <dbReference type="ARBA" id="ARBA00023242"/>
    </source>
</evidence>
<dbReference type="EMBL" id="LSSM01002138">
    <property type="protein sequence ID" value="OMJ22916.1"/>
    <property type="molecule type" value="Genomic_DNA"/>
</dbReference>
<name>A0A1R1Y888_9FUNG</name>
<accession>A0A1R1Y888</accession>
<evidence type="ECO:0008006" key="8">
    <source>
        <dbReference type="Google" id="ProtNLM"/>
    </source>
</evidence>
<feature type="compositionally biased region" description="Basic and acidic residues" evidence="5">
    <location>
        <begin position="197"/>
        <end position="215"/>
    </location>
</feature>
<feature type="region of interest" description="Disordered" evidence="5">
    <location>
        <begin position="194"/>
        <end position="220"/>
    </location>
</feature>
<keyword evidence="7" id="KW-1185">Reference proteome</keyword>
<dbReference type="GO" id="GO:0045292">
    <property type="term" value="P:mRNA cis splicing, via spliceosome"/>
    <property type="evidence" value="ECO:0007669"/>
    <property type="project" value="TreeGrafter"/>
</dbReference>
<dbReference type="Gene3D" id="2.30.29.30">
    <property type="entry name" value="Pleckstrin-homology domain (PH domain)/Phosphotyrosine-binding domain (PTB)"/>
    <property type="match status" value="1"/>
</dbReference>
<evidence type="ECO:0000313" key="7">
    <source>
        <dbReference type="Proteomes" id="UP000187429"/>
    </source>
</evidence>
<protein>
    <recommendedName>
        <fullName evidence="8">Chloride conductance regulatory protein ICln</fullName>
    </recommendedName>
</protein>
<evidence type="ECO:0000256" key="5">
    <source>
        <dbReference type="SAM" id="MobiDB-lite"/>
    </source>
</evidence>
<keyword evidence="4" id="KW-0539">Nucleus</keyword>
<evidence type="ECO:0000256" key="1">
    <source>
        <dbReference type="ARBA" id="ARBA00004123"/>
    </source>
</evidence>
<dbReference type="PANTHER" id="PTHR21399:SF0">
    <property type="entry name" value="METHYLOSOME SUBUNIT PICLN"/>
    <property type="match status" value="1"/>
</dbReference>
<proteinExistence type="predicted"/>
<comment type="caution">
    <text evidence="6">The sequence shown here is derived from an EMBL/GenBank/DDBJ whole genome shotgun (WGS) entry which is preliminary data.</text>
</comment>
<organism evidence="6 7">
    <name type="scientific">Smittium culicis</name>
    <dbReference type="NCBI Taxonomy" id="133412"/>
    <lineage>
        <taxon>Eukaryota</taxon>
        <taxon>Fungi</taxon>
        <taxon>Fungi incertae sedis</taxon>
        <taxon>Zoopagomycota</taxon>
        <taxon>Kickxellomycotina</taxon>
        <taxon>Harpellomycetes</taxon>
        <taxon>Harpellales</taxon>
        <taxon>Legeriomycetaceae</taxon>
        <taxon>Smittium</taxon>
    </lineage>
</organism>
<dbReference type="AlphaFoldDB" id="A0A1R1Y888"/>
<feature type="region of interest" description="Disordered" evidence="5">
    <location>
        <begin position="122"/>
        <end position="145"/>
    </location>
</feature>
<dbReference type="GO" id="GO:0000387">
    <property type="term" value="P:spliceosomal snRNP assembly"/>
    <property type="evidence" value="ECO:0007669"/>
    <property type="project" value="TreeGrafter"/>
</dbReference>
<dbReference type="GO" id="GO:0005681">
    <property type="term" value="C:spliceosomal complex"/>
    <property type="evidence" value="ECO:0007669"/>
    <property type="project" value="TreeGrafter"/>
</dbReference>
<evidence type="ECO:0000256" key="3">
    <source>
        <dbReference type="ARBA" id="ARBA00022490"/>
    </source>
</evidence>
<dbReference type="Proteomes" id="UP000187429">
    <property type="component" value="Unassembled WGS sequence"/>
</dbReference>
<reference evidence="7" key="1">
    <citation type="submission" date="2017-01" db="EMBL/GenBank/DDBJ databases">
        <authorList>
            <person name="Wang Y."/>
            <person name="White M."/>
            <person name="Kvist S."/>
            <person name="Moncalvo J.-M."/>
        </authorList>
    </citation>
    <scope>NUCLEOTIDE SEQUENCE [LARGE SCALE GENOMIC DNA]</scope>
    <source>
        <strain evidence="7">ID-206-W2</strain>
    </source>
</reference>
<keyword evidence="3" id="KW-0963">Cytoplasm</keyword>
<dbReference type="OrthoDB" id="19714at2759"/>
<gene>
    <name evidence="6" type="ORF">AYI69_g5206</name>
</gene>